<dbReference type="InterPro" id="IPR027417">
    <property type="entry name" value="P-loop_NTPase"/>
</dbReference>
<protein>
    <recommendedName>
        <fullName evidence="3">Clp ATPase C-terminal domain-containing protein</fullName>
    </recommendedName>
</protein>
<reference evidence="4 5" key="1">
    <citation type="submission" date="2016-01" db="EMBL/GenBank/DDBJ databases">
        <title>High potential of lignocellulose degradation of a new Verrucomicrobia species.</title>
        <authorList>
            <person name="Wang Y."/>
            <person name="Shi Y."/>
            <person name="Qiu Z."/>
            <person name="Liu S."/>
            <person name="Yang H."/>
        </authorList>
    </citation>
    <scope>NUCLEOTIDE SEQUENCE [LARGE SCALE GENOMIC DNA]</scope>
    <source>
        <strain evidence="4 5">TSB47</strain>
    </source>
</reference>
<evidence type="ECO:0000256" key="1">
    <source>
        <dbReference type="ARBA" id="ARBA00022741"/>
    </source>
</evidence>
<keyword evidence="1" id="KW-0547">Nucleotide-binding</keyword>
<accession>A0A178IPS8</accession>
<gene>
    <name evidence="4" type="ORF">AW736_26400</name>
</gene>
<dbReference type="InterPro" id="IPR019489">
    <property type="entry name" value="Clp_ATPase_C"/>
</dbReference>
<dbReference type="OrthoDB" id="9803641at2"/>
<dbReference type="Gene3D" id="1.10.8.60">
    <property type="match status" value="1"/>
</dbReference>
<dbReference type="Proteomes" id="UP000078486">
    <property type="component" value="Unassembled WGS sequence"/>
</dbReference>
<comment type="caution">
    <text evidence="4">The sequence shown here is derived from an EMBL/GenBank/DDBJ whole genome shotgun (WGS) entry which is preliminary data.</text>
</comment>
<dbReference type="GO" id="GO:0005737">
    <property type="term" value="C:cytoplasm"/>
    <property type="evidence" value="ECO:0007669"/>
    <property type="project" value="TreeGrafter"/>
</dbReference>
<dbReference type="GO" id="GO:0016887">
    <property type="term" value="F:ATP hydrolysis activity"/>
    <property type="evidence" value="ECO:0007669"/>
    <property type="project" value="InterPro"/>
</dbReference>
<sequence>MNLDKIDLVNGFMPWISERIKGQPEVLAALNEHLACSELGLTDPLYVKGGFMFVGPTGVGKTEVTLCLTDYFADGNLCKMNMSEFKTTESIMELRARLTKAHMGQCRVFLLDEIEKAHWEAMDLLLGILDKGAELTAADGRLINFTDSYFVMTSNLGAKEAMRSRTNNYTSFKNTVLQYVTLAMRPEIIGRLSKLGGIHVFRRLGEPEQRALAGFHIKRVLERMARHGCHLELSESAFEYIVRNGYSAEYGARNMEGVIMKAIQEAVSTAARVRQQVSGRLIENPDSNGLTIVQVA</sequence>
<dbReference type="RefSeq" id="WP_068773279.1">
    <property type="nucleotide sequence ID" value="NZ_KV441849.1"/>
</dbReference>
<dbReference type="InterPro" id="IPR003959">
    <property type="entry name" value="ATPase_AAA_core"/>
</dbReference>
<evidence type="ECO:0000313" key="5">
    <source>
        <dbReference type="Proteomes" id="UP000078486"/>
    </source>
</evidence>
<dbReference type="Gene3D" id="3.40.50.300">
    <property type="entry name" value="P-loop containing nucleotide triphosphate hydrolases"/>
    <property type="match status" value="1"/>
</dbReference>
<dbReference type="PANTHER" id="PTHR11638">
    <property type="entry name" value="ATP-DEPENDENT CLP PROTEASE"/>
    <property type="match status" value="1"/>
</dbReference>
<feature type="domain" description="Clp ATPase C-terminal" evidence="3">
    <location>
        <begin position="204"/>
        <end position="292"/>
    </location>
</feature>
<dbReference type="SUPFAM" id="SSF52540">
    <property type="entry name" value="P-loop containing nucleoside triphosphate hydrolases"/>
    <property type="match status" value="1"/>
</dbReference>
<organism evidence="4 5">
    <name type="scientific">Termitidicoccus mucosus</name>
    <dbReference type="NCBI Taxonomy" id="1184151"/>
    <lineage>
        <taxon>Bacteria</taxon>
        <taxon>Pseudomonadati</taxon>
        <taxon>Verrucomicrobiota</taxon>
        <taxon>Opitutia</taxon>
        <taxon>Opitutales</taxon>
        <taxon>Opitutaceae</taxon>
        <taxon>Termitidicoccus</taxon>
    </lineage>
</organism>
<dbReference type="STRING" id="1184151.AW736_26400"/>
<evidence type="ECO:0000313" key="4">
    <source>
        <dbReference type="EMBL" id="OAM91914.1"/>
    </source>
</evidence>
<dbReference type="PANTHER" id="PTHR11638:SF18">
    <property type="entry name" value="HEAT SHOCK PROTEIN 104"/>
    <property type="match status" value="1"/>
</dbReference>
<dbReference type="InterPro" id="IPR001270">
    <property type="entry name" value="ClpA/B"/>
</dbReference>
<evidence type="ECO:0000259" key="3">
    <source>
        <dbReference type="SMART" id="SM01086"/>
    </source>
</evidence>
<name>A0A178IPS8_9BACT</name>
<proteinExistence type="predicted"/>
<dbReference type="EMBL" id="LRRQ01000003">
    <property type="protein sequence ID" value="OAM91914.1"/>
    <property type="molecule type" value="Genomic_DNA"/>
</dbReference>
<dbReference type="GO" id="GO:0034605">
    <property type="term" value="P:cellular response to heat"/>
    <property type="evidence" value="ECO:0007669"/>
    <property type="project" value="TreeGrafter"/>
</dbReference>
<dbReference type="GO" id="GO:0005524">
    <property type="term" value="F:ATP binding"/>
    <property type="evidence" value="ECO:0007669"/>
    <property type="project" value="UniProtKB-KW"/>
</dbReference>
<dbReference type="SMART" id="SM01086">
    <property type="entry name" value="ClpB_D2-small"/>
    <property type="match status" value="1"/>
</dbReference>
<dbReference type="InterPro" id="IPR050130">
    <property type="entry name" value="ClpA_ClpB"/>
</dbReference>
<keyword evidence="5" id="KW-1185">Reference proteome</keyword>
<dbReference type="AlphaFoldDB" id="A0A178IPS8"/>
<evidence type="ECO:0000256" key="2">
    <source>
        <dbReference type="ARBA" id="ARBA00022840"/>
    </source>
</evidence>
<keyword evidence="2" id="KW-0067">ATP-binding</keyword>
<dbReference type="Pfam" id="PF10431">
    <property type="entry name" value="ClpB_D2-small"/>
    <property type="match status" value="1"/>
</dbReference>
<dbReference type="Pfam" id="PF07724">
    <property type="entry name" value="AAA_2"/>
    <property type="match status" value="1"/>
</dbReference>
<dbReference type="PRINTS" id="PR00300">
    <property type="entry name" value="CLPPROTEASEA"/>
</dbReference>